<dbReference type="GO" id="GO:0008270">
    <property type="term" value="F:zinc ion binding"/>
    <property type="evidence" value="ECO:0007669"/>
    <property type="project" value="UniProtKB-KW"/>
</dbReference>
<protein>
    <submittedName>
        <fullName evidence="8">Uncharacterized protein</fullName>
    </submittedName>
</protein>
<dbReference type="InterPro" id="IPR052227">
    <property type="entry name" value="Arf-Rho-GAP_ANK-PH_domain"/>
</dbReference>
<dbReference type="Gene3D" id="1.10.555.10">
    <property type="entry name" value="Rho GTPase activation protein"/>
    <property type="match status" value="1"/>
</dbReference>
<feature type="compositionally biased region" description="Polar residues" evidence="3">
    <location>
        <begin position="253"/>
        <end position="275"/>
    </location>
</feature>
<dbReference type="Gene3D" id="1.10.220.150">
    <property type="entry name" value="Arf GTPase activating protein"/>
    <property type="match status" value="1"/>
</dbReference>
<sequence length="1160" mass="131229">MDLGRTLEEWLSNLDLGKYIDYFRNAGLTELEHCSELDDGFLHDIGISQPEHRARILQSLKLLKVDERSRSTEQTSRSGQDDYINYPTNQDDEEESIYQNVEVCRTKDLPTPCRLAPNVPAMQEVTSLSTSDVKPVKKSKKPIPRPRQSKMAKSQDESVNSSLSANGFDRVHQQTIKLDGATNGESSTDDVIPSSQWVGFQDSDNFLHGNVNNSDKRIPTVEQSVTAPGVKPDKSDLSYVNTADMAYEPIWMSSSGSRQDNQQGDLHGTEQNNVGVHSPVSPEAPPPCTIHFPFEGNSQFSFDSSASSPLSGFGASSQTSFPSPLAIDMSGNTTGVQPSQPTSFDQSTDDSSDDVNSEDPLENGTISPVGSPRSYTVEIRPTSQVDTDKDKFKFNLETKNRTFQFAAEALDDCTLWSSALMAAILKYKPPDGGEREGGDMYDPDKQGHVKFEKQDKRYVVIKQGKLCYYNTEQDFKQASPIHEIELKLASVKDLSKDKLQLSTHYAHFTLVFDNYQDCVLWRMAIEEGIATGLGDNTVLDQVRENPSNRRCADCGNEEAHWASINLGIVLCKKCAGIHRNFNSRLSRVKSLRMDTRIWTPSLIEMMKVIGNDNANAFWEKNLSDSERINEATPPDLRKTHIEDKYKRGKFSDIHAMAENPRLLNEMFLLSAGSSDVLVTMQILFSGASIMHTNSSGENAFQIAKGKGERIQMAMAAKLRSEVCLSGYLMKTGSNMKDFLKRWCILEHGCLRYYSSEKSSVAKDSIDHENMLLVHATPVERYQEAFELSTTKDKNNRIYLFAASSIEEKLTWMRTLCKLFCPVPLMEEMGQLEFTMAGTFYVKGGVSAEWEKTWLLMNKKVVQFTDKEFKLSEYIDLRKAKNIQRQESVSTCSYCIENGQCIALDIPGRAVYIQADLRRDTDRLYDAFHKEMKAGGDYLDDQQLTHDDVPIIVDRCIKFIEDNGLFEEGIYRHPGVKSKVQLLIDRFKTDAHSVVLQVGVHNVHEVASCLKQFLRGLKEPLLTTSRYRDWIENAGRQDENVKLDWYRYLIDYLPPVHNSTLKRLVRHFVKLSEHSKENKMTRENIAIAFGPSLMESGNDRVQPGSEIPLQMRVIGDIMKFNEHLFKIDNNEKDKEDKIEEAMKKIEEVSRISRVHPEGLTS</sequence>
<feature type="compositionally biased region" description="Basic residues" evidence="3">
    <location>
        <begin position="136"/>
        <end position="150"/>
    </location>
</feature>
<keyword evidence="2" id="KW-0863">Zinc-finger</keyword>
<evidence type="ECO:0000313" key="9">
    <source>
        <dbReference type="Proteomes" id="UP001186944"/>
    </source>
</evidence>
<dbReference type="GO" id="GO:0005096">
    <property type="term" value="F:GTPase activator activity"/>
    <property type="evidence" value="ECO:0007669"/>
    <property type="project" value="UniProtKB-KW"/>
</dbReference>
<feature type="domain" description="Arf-GAP" evidence="6">
    <location>
        <begin position="536"/>
        <end position="660"/>
    </location>
</feature>
<evidence type="ECO:0000313" key="8">
    <source>
        <dbReference type="EMBL" id="KAK3100486.1"/>
    </source>
</evidence>
<dbReference type="PROSITE" id="PS50003">
    <property type="entry name" value="PH_DOMAIN"/>
    <property type="match status" value="2"/>
</dbReference>
<evidence type="ECO:0000256" key="1">
    <source>
        <dbReference type="ARBA" id="ARBA00022468"/>
    </source>
</evidence>
<comment type="caution">
    <text evidence="8">The sequence shown here is derived from an EMBL/GenBank/DDBJ whole genome shotgun (WGS) entry which is preliminary data.</text>
</comment>
<dbReference type="SMART" id="SM00454">
    <property type="entry name" value="SAM"/>
    <property type="match status" value="1"/>
</dbReference>
<dbReference type="Pfam" id="PF00536">
    <property type="entry name" value="SAM_1"/>
    <property type="match status" value="1"/>
</dbReference>
<dbReference type="InterPro" id="IPR001849">
    <property type="entry name" value="PH_domain"/>
</dbReference>
<dbReference type="SMART" id="SM00324">
    <property type="entry name" value="RhoGAP"/>
    <property type="match status" value="1"/>
</dbReference>
<dbReference type="GO" id="GO:0007165">
    <property type="term" value="P:signal transduction"/>
    <property type="evidence" value="ECO:0007669"/>
    <property type="project" value="InterPro"/>
</dbReference>
<evidence type="ECO:0000256" key="3">
    <source>
        <dbReference type="SAM" id="MobiDB-lite"/>
    </source>
</evidence>
<dbReference type="SMART" id="SM00105">
    <property type="entry name" value="ArfGap"/>
    <property type="match status" value="1"/>
</dbReference>
<dbReference type="SUPFAM" id="SSF48350">
    <property type="entry name" value="GTPase activation domain, GAP"/>
    <property type="match status" value="1"/>
</dbReference>
<evidence type="ECO:0000259" key="4">
    <source>
        <dbReference type="PROSITE" id="PS50003"/>
    </source>
</evidence>
<keyword evidence="1" id="KW-0343">GTPase activation</keyword>
<reference evidence="8" key="1">
    <citation type="submission" date="2019-08" db="EMBL/GenBank/DDBJ databases">
        <title>The improved chromosome-level genome for the pearl oyster Pinctada fucata martensii using PacBio sequencing and Hi-C.</title>
        <authorList>
            <person name="Zheng Z."/>
        </authorList>
    </citation>
    <scope>NUCLEOTIDE SEQUENCE</scope>
    <source>
        <strain evidence="8">ZZ-2019</strain>
        <tissue evidence="8">Adductor muscle</tissue>
    </source>
</reference>
<dbReference type="InterPro" id="IPR001660">
    <property type="entry name" value="SAM"/>
</dbReference>
<dbReference type="InterPro" id="IPR000198">
    <property type="entry name" value="RhoGAP_dom"/>
</dbReference>
<keyword evidence="2" id="KW-0862">Zinc</keyword>
<dbReference type="SUPFAM" id="SSF50729">
    <property type="entry name" value="PH domain-like"/>
    <property type="match status" value="3"/>
</dbReference>
<dbReference type="InterPro" id="IPR037278">
    <property type="entry name" value="ARFGAP/RecO"/>
</dbReference>
<feature type="domain" description="Rho-GAP" evidence="7">
    <location>
        <begin position="941"/>
        <end position="1124"/>
    </location>
</feature>
<dbReference type="InterPro" id="IPR011993">
    <property type="entry name" value="PH-like_dom_sf"/>
</dbReference>
<gene>
    <name evidence="8" type="ORF">FSP39_020867</name>
</gene>
<evidence type="ECO:0000256" key="2">
    <source>
        <dbReference type="PROSITE-ProRule" id="PRU00288"/>
    </source>
</evidence>
<dbReference type="Gene3D" id="1.10.150.50">
    <property type="entry name" value="Transcription Factor, Ets-1"/>
    <property type="match status" value="1"/>
</dbReference>
<proteinExistence type="predicted"/>
<dbReference type="AlphaFoldDB" id="A0AA88YF37"/>
<dbReference type="PROSITE" id="PS50105">
    <property type="entry name" value="SAM_DOMAIN"/>
    <property type="match status" value="1"/>
</dbReference>
<dbReference type="PANTHER" id="PTHR45899:SF2">
    <property type="entry name" value="RHO GTPASE ACTIVATING PROTEIN AT 15B, ISOFORM C"/>
    <property type="match status" value="1"/>
</dbReference>
<dbReference type="InterPro" id="IPR038508">
    <property type="entry name" value="ArfGAP_dom_sf"/>
</dbReference>
<organism evidence="8 9">
    <name type="scientific">Pinctada imbricata</name>
    <name type="common">Atlantic pearl-oyster</name>
    <name type="synonym">Pinctada martensii</name>
    <dbReference type="NCBI Taxonomy" id="66713"/>
    <lineage>
        <taxon>Eukaryota</taxon>
        <taxon>Metazoa</taxon>
        <taxon>Spiralia</taxon>
        <taxon>Lophotrochozoa</taxon>
        <taxon>Mollusca</taxon>
        <taxon>Bivalvia</taxon>
        <taxon>Autobranchia</taxon>
        <taxon>Pteriomorphia</taxon>
        <taxon>Pterioida</taxon>
        <taxon>Pterioidea</taxon>
        <taxon>Pteriidae</taxon>
        <taxon>Pinctada</taxon>
    </lineage>
</organism>
<dbReference type="InterPro" id="IPR008936">
    <property type="entry name" value="Rho_GTPase_activation_prot"/>
</dbReference>
<dbReference type="Pfam" id="PF00169">
    <property type="entry name" value="PH"/>
    <property type="match status" value="1"/>
</dbReference>
<feature type="compositionally biased region" description="Acidic residues" evidence="3">
    <location>
        <begin position="347"/>
        <end position="361"/>
    </location>
</feature>
<dbReference type="Gene3D" id="2.30.29.30">
    <property type="entry name" value="Pleckstrin-homology domain (PH domain)/Phosphotyrosine-binding domain (PTB)"/>
    <property type="match status" value="3"/>
</dbReference>
<evidence type="ECO:0000259" key="5">
    <source>
        <dbReference type="PROSITE" id="PS50105"/>
    </source>
</evidence>
<feature type="region of interest" description="Disordered" evidence="3">
    <location>
        <begin position="67"/>
        <end position="89"/>
    </location>
</feature>
<keyword evidence="9" id="KW-1185">Reference proteome</keyword>
<feature type="domain" description="PH" evidence="4">
    <location>
        <begin position="442"/>
        <end position="530"/>
    </location>
</feature>
<name>A0AA88YF37_PINIB</name>
<accession>A0AA88YF37</accession>
<dbReference type="Pfam" id="PF00620">
    <property type="entry name" value="RhoGAP"/>
    <property type="match status" value="1"/>
</dbReference>
<dbReference type="InterPro" id="IPR001164">
    <property type="entry name" value="ArfGAP_dom"/>
</dbReference>
<dbReference type="Pfam" id="PF01412">
    <property type="entry name" value="ArfGap"/>
    <property type="match status" value="1"/>
</dbReference>
<feature type="domain" description="PH" evidence="4">
    <location>
        <begin position="721"/>
        <end position="820"/>
    </location>
</feature>
<dbReference type="SMART" id="SM00233">
    <property type="entry name" value="PH"/>
    <property type="match status" value="3"/>
</dbReference>
<dbReference type="EMBL" id="VSWD01000006">
    <property type="protein sequence ID" value="KAK3100486.1"/>
    <property type="molecule type" value="Genomic_DNA"/>
</dbReference>
<feature type="domain" description="SAM" evidence="5">
    <location>
        <begin position="5"/>
        <end position="66"/>
    </location>
</feature>
<feature type="region of interest" description="Disordered" evidence="3">
    <location>
        <begin position="253"/>
        <end position="377"/>
    </location>
</feature>
<keyword evidence="2" id="KW-0479">Metal-binding</keyword>
<dbReference type="InterPro" id="IPR013761">
    <property type="entry name" value="SAM/pointed_sf"/>
</dbReference>
<dbReference type="SUPFAM" id="SSF47769">
    <property type="entry name" value="SAM/Pointed domain"/>
    <property type="match status" value="1"/>
</dbReference>
<dbReference type="PANTHER" id="PTHR45899">
    <property type="entry name" value="RHO GTPASE ACTIVATING PROTEIN AT 15B, ISOFORM C"/>
    <property type="match status" value="1"/>
</dbReference>
<dbReference type="Proteomes" id="UP001186944">
    <property type="component" value="Unassembled WGS sequence"/>
</dbReference>
<feature type="compositionally biased region" description="Low complexity" evidence="3">
    <location>
        <begin position="298"/>
        <end position="318"/>
    </location>
</feature>
<dbReference type="PRINTS" id="PR00405">
    <property type="entry name" value="REVINTRACTNG"/>
</dbReference>
<evidence type="ECO:0000259" key="7">
    <source>
        <dbReference type="PROSITE" id="PS50238"/>
    </source>
</evidence>
<dbReference type="PROSITE" id="PS50238">
    <property type="entry name" value="RHOGAP"/>
    <property type="match status" value="1"/>
</dbReference>
<dbReference type="PROSITE" id="PS50115">
    <property type="entry name" value="ARFGAP"/>
    <property type="match status" value="1"/>
</dbReference>
<dbReference type="SUPFAM" id="SSF57863">
    <property type="entry name" value="ArfGap/RecO-like zinc finger"/>
    <property type="match status" value="1"/>
</dbReference>
<dbReference type="GO" id="GO:0005737">
    <property type="term" value="C:cytoplasm"/>
    <property type="evidence" value="ECO:0007669"/>
    <property type="project" value="TreeGrafter"/>
</dbReference>
<dbReference type="GO" id="GO:0005547">
    <property type="term" value="F:phosphatidylinositol-3,4,5-trisphosphate binding"/>
    <property type="evidence" value="ECO:0007669"/>
    <property type="project" value="TreeGrafter"/>
</dbReference>
<evidence type="ECO:0000259" key="6">
    <source>
        <dbReference type="PROSITE" id="PS50115"/>
    </source>
</evidence>
<feature type="region of interest" description="Disordered" evidence="3">
    <location>
        <begin position="125"/>
        <end position="165"/>
    </location>
</feature>